<evidence type="ECO:0000256" key="1">
    <source>
        <dbReference type="ARBA" id="ARBA00003945"/>
    </source>
</evidence>
<gene>
    <name evidence="19" type="ORF">DCF19_07825</name>
</gene>
<reference evidence="19 20" key="2">
    <citation type="submission" date="2018-06" db="EMBL/GenBank/DDBJ databases">
        <title>Metagenomic assembly of (sub)arctic Cyanobacteria and their associated microbiome from non-axenic cultures.</title>
        <authorList>
            <person name="Baurain D."/>
        </authorList>
    </citation>
    <scope>NUCLEOTIDE SEQUENCE [LARGE SCALE GENOMIC DNA]</scope>
    <source>
        <strain evidence="19">ULC066bin1</strain>
    </source>
</reference>
<feature type="binding site" evidence="16">
    <location>
        <position position="65"/>
    </location>
    <ligand>
        <name>[4Fe-4S] cluster</name>
        <dbReference type="ChEBI" id="CHEBI:49883"/>
    </ligand>
</feature>
<comment type="caution">
    <text evidence="19">The sequence shown here is derived from an EMBL/GenBank/DDBJ whole genome shotgun (WGS) entry which is preliminary data.</text>
</comment>
<keyword evidence="5 16" id="KW-0004">4Fe-4S</keyword>
<evidence type="ECO:0000256" key="4">
    <source>
        <dbReference type="ARBA" id="ARBA00021195"/>
    </source>
</evidence>
<keyword evidence="6 16" id="KW-0479">Metal-binding</keyword>
<dbReference type="SUPFAM" id="SSF57662">
    <property type="entry name" value="Ferredoxin thioredoxin reductase (FTR), catalytic beta chain"/>
    <property type="match status" value="1"/>
</dbReference>
<organism evidence="19 20">
    <name type="scientific">Pseudanabaena frigida</name>
    <dbReference type="NCBI Taxonomy" id="945775"/>
    <lineage>
        <taxon>Bacteria</taxon>
        <taxon>Bacillati</taxon>
        <taxon>Cyanobacteriota</taxon>
        <taxon>Cyanophyceae</taxon>
        <taxon>Pseudanabaenales</taxon>
        <taxon>Pseudanabaenaceae</taxon>
        <taxon>Pseudanabaena</taxon>
    </lineage>
</organism>
<comment type="similarity">
    <text evidence="2">Belongs to the ferredoxin thioredoxin reductase beta subunit family.</text>
</comment>
<evidence type="ECO:0000313" key="19">
    <source>
        <dbReference type="EMBL" id="PZO42142.1"/>
    </source>
</evidence>
<dbReference type="GO" id="GO:0016730">
    <property type="term" value="F:oxidoreductase activity, acting on iron-sulfur proteins as donors"/>
    <property type="evidence" value="ECO:0007669"/>
    <property type="project" value="InterPro"/>
</dbReference>
<evidence type="ECO:0000313" key="20">
    <source>
        <dbReference type="Proteomes" id="UP000249467"/>
    </source>
</evidence>
<name>A0A2W4WCD4_9CYAN</name>
<dbReference type="PIRSF" id="PIRSF000260">
    <property type="entry name" value="FTRc"/>
    <property type="match status" value="1"/>
</dbReference>
<sequence>MSLNPDSESDRGKNKASSKSFEAMRKFSEKYAKNTGTFFCVDPSVTNAVIEGLAKHKEELGSPLCPCRYYEDKEAEVKDTYWNCPCVPMRERKECHCMLFLTEDSPFVGTKQELDIVEIVYDA</sequence>
<evidence type="ECO:0000256" key="16">
    <source>
        <dbReference type="PIRSR" id="PIRSR000260-2"/>
    </source>
</evidence>
<evidence type="ECO:0000256" key="13">
    <source>
        <dbReference type="ARBA" id="ARBA00030295"/>
    </source>
</evidence>
<dbReference type="InterPro" id="IPR036644">
    <property type="entry name" value="FTR_bsu_sf"/>
</dbReference>
<evidence type="ECO:0000256" key="2">
    <source>
        <dbReference type="ARBA" id="ARBA00007941"/>
    </source>
</evidence>
<evidence type="ECO:0000256" key="3">
    <source>
        <dbReference type="ARBA" id="ARBA00012358"/>
    </source>
</evidence>
<feature type="site" description="Increases the nucleophilicity of the active site Cys" evidence="17">
    <location>
        <position position="96"/>
    </location>
</feature>
<reference evidence="19 20" key="1">
    <citation type="submission" date="2018-04" db="EMBL/GenBank/DDBJ databases">
        <authorList>
            <person name="Go L.Y."/>
            <person name="Mitchell J.A."/>
        </authorList>
    </citation>
    <scope>NUCLEOTIDE SEQUENCE [LARGE SCALE GENOMIC DNA]</scope>
    <source>
        <strain evidence="19">ULC066bin1</strain>
    </source>
</reference>
<dbReference type="FunFam" id="3.90.460.10:FF:000001">
    <property type="entry name" value="Ferredoxin-thioredoxin reductase, catalytic chain"/>
    <property type="match status" value="1"/>
</dbReference>
<feature type="binding site" evidence="16">
    <location>
        <position position="86"/>
    </location>
    <ligand>
        <name>[4Fe-4S] cluster</name>
        <dbReference type="ChEBI" id="CHEBI:49883"/>
    </ligand>
</feature>
<evidence type="ECO:0000256" key="18">
    <source>
        <dbReference type="PIRSR" id="PIRSR000260-4"/>
    </source>
</evidence>
<dbReference type="Pfam" id="PF02943">
    <property type="entry name" value="FeThRed_B"/>
    <property type="match status" value="1"/>
</dbReference>
<dbReference type="GO" id="GO:0046872">
    <property type="term" value="F:metal ion binding"/>
    <property type="evidence" value="ECO:0007669"/>
    <property type="project" value="UniProtKB-KW"/>
</dbReference>
<evidence type="ECO:0000256" key="8">
    <source>
        <dbReference type="ARBA" id="ARBA00023004"/>
    </source>
</evidence>
<evidence type="ECO:0000256" key="5">
    <source>
        <dbReference type="ARBA" id="ARBA00022485"/>
    </source>
</evidence>
<dbReference type="AlphaFoldDB" id="A0A2W4WCD4"/>
<evidence type="ECO:0000256" key="10">
    <source>
        <dbReference type="ARBA" id="ARBA00023157"/>
    </source>
</evidence>
<accession>A0A2W4WCD4</accession>
<comment type="cofactor">
    <cofactor evidence="16">
        <name>[4Fe-4S] cluster</name>
        <dbReference type="ChEBI" id="CHEBI:49883"/>
    </cofactor>
    <text evidence="16">Binds 1 [4Fe-4S] cluster.</text>
</comment>
<feature type="active site" description="Nucleophile" evidence="15">
    <location>
        <position position="67"/>
    </location>
</feature>
<evidence type="ECO:0000256" key="15">
    <source>
        <dbReference type="PIRSR" id="PIRSR000260-1"/>
    </source>
</evidence>
<dbReference type="Gene3D" id="3.90.460.10">
    <property type="entry name" value="Ferredoxin thioredoxin reductase catalytic beta subunit"/>
    <property type="match status" value="1"/>
</dbReference>
<evidence type="ECO:0000256" key="12">
    <source>
        <dbReference type="ARBA" id="ARBA00026011"/>
    </source>
</evidence>
<feature type="disulfide bond" description="Redox-active" evidence="18">
    <location>
        <begin position="67"/>
        <end position="97"/>
    </location>
</feature>
<keyword evidence="10 18" id="KW-1015">Disulfide bond</keyword>
<evidence type="ECO:0000256" key="7">
    <source>
        <dbReference type="ARBA" id="ARBA00023002"/>
    </source>
</evidence>
<proteinExistence type="inferred from homology"/>
<dbReference type="GO" id="GO:0103012">
    <property type="term" value="F:ferredoxin-thioredoxin reductase activity"/>
    <property type="evidence" value="ECO:0007669"/>
    <property type="project" value="UniProtKB-EC"/>
</dbReference>
<keyword evidence="8 16" id="KW-0408">Iron</keyword>
<keyword evidence="7" id="KW-0560">Oxidoreductase</keyword>
<evidence type="ECO:0000256" key="9">
    <source>
        <dbReference type="ARBA" id="ARBA00023014"/>
    </source>
</evidence>
<feature type="binding site" evidence="16">
    <location>
        <position position="84"/>
    </location>
    <ligand>
        <name>[4Fe-4S] cluster</name>
        <dbReference type="ChEBI" id="CHEBI:49883"/>
    </ligand>
</feature>
<evidence type="ECO:0000256" key="17">
    <source>
        <dbReference type="PIRSR" id="PIRSR000260-3"/>
    </source>
</evidence>
<dbReference type="EC" id="1.8.7.2" evidence="3"/>
<protein>
    <recommendedName>
        <fullName evidence="4">Ferredoxin-thioredoxin reductase, catalytic chain</fullName>
        <ecNumber evidence="3">1.8.7.2</ecNumber>
    </recommendedName>
    <alternativeName>
        <fullName evidence="13">Ferredoxin-thioredoxin reductase subunit B</fullName>
    </alternativeName>
</protein>
<keyword evidence="11" id="KW-0676">Redox-active center</keyword>
<evidence type="ECO:0000256" key="6">
    <source>
        <dbReference type="ARBA" id="ARBA00022723"/>
    </source>
</evidence>
<dbReference type="EMBL" id="QBML01000008">
    <property type="protein sequence ID" value="PZO42142.1"/>
    <property type="molecule type" value="Genomic_DNA"/>
</dbReference>
<dbReference type="GO" id="GO:0051539">
    <property type="term" value="F:4 iron, 4 sulfur cluster binding"/>
    <property type="evidence" value="ECO:0007669"/>
    <property type="project" value="UniProtKB-KW"/>
</dbReference>
<evidence type="ECO:0000256" key="14">
    <source>
        <dbReference type="ARBA" id="ARBA00048150"/>
    </source>
</evidence>
<dbReference type="PANTHER" id="PTHR35113">
    <property type="entry name" value="FERREDOXIN-THIOREDOXIN REDUCTASE CATALYTIC CHAIN, CHLOROPLASTIC"/>
    <property type="match status" value="1"/>
</dbReference>
<dbReference type="Proteomes" id="UP000249467">
    <property type="component" value="Unassembled WGS sequence"/>
</dbReference>
<keyword evidence="9 16" id="KW-0411">Iron-sulfur</keyword>
<comment type="subunit">
    <text evidence="12">Heterodimer of subunit A (variable subunit) and subunit B (catalytic subunit). Heterodimeric FTR forms a complex with ferredoxin and thioredoxin.</text>
</comment>
<evidence type="ECO:0000256" key="11">
    <source>
        <dbReference type="ARBA" id="ARBA00023284"/>
    </source>
</evidence>
<comment type="function">
    <text evidence="1">Catalytic subunit of the ferredoxin-thioredoxin reductase (FTR), which catalyzes the two-electron reduction of thioredoxins by the electrons provided by reduced ferredoxin.</text>
</comment>
<dbReference type="PANTHER" id="PTHR35113:SF1">
    <property type="entry name" value="FERREDOXIN-THIOREDOXIN REDUCTASE CATALYTIC CHAIN, CHLOROPLASTIC"/>
    <property type="match status" value="1"/>
</dbReference>
<comment type="catalytic activity">
    <reaction evidence="14">
        <text>[thioredoxin]-disulfide + 2 reduced [2Fe-2S]-[ferredoxin] + 2 H(+) = [thioredoxin]-dithiol + 2 oxidized [2Fe-2S]-[ferredoxin]</text>
        <dbReference type="Rhea" id="RHEA:42336"/>
        <dbReference type="Rhea" id="RHEA-COMP:10000"/>
        <dbReference type="Rhea" id="RHEA-COMP:10001"/>
        <dbReference type="Rhea" id="RHEA-COMP:10698"/>
        <dbReference type="Rhea" id="RHEA-COMP:10700"/>
        <dbReference type="ChEBI" id="CHEBI:15378"/>
        <dbReference type="ChEBI" id="CHEBI:29950"/>
        <dbReference type="ChEBI" id="CHEBI:33737"/>
        <dbReference type="ChEBI" id="CHEBI:33738"/>
        <dbReference type="ChEBI" id="CHEBI:50058"/>
        <dbReference type="EC" id="1.8.7.2"/>
    </reaction>
</comment>
<dbReference type="InterPro" id="IPR024707">
    <property type="entry name" value="FTR_bsu_Cyanobacter"/>
</dbReference>
<feature type="binding site" evidence="16">
    <location>
        <position position="95"/>
    </location>
    <ligand>
        <name>[4Fe-4S] cluster</name>
        <dbReference type="ChEBI" id="CHEBI:49883"/>
    </ligand>
</feature>
<dbReference type="InterPro" id="IPR004209">
    <property type="entry name" value="FTR_bsu"/>
</dbReference>